<feature type="transmembrane region" description="Helical" evidence="6">
    <location>
        <begin position="21"/>
        <end position="40"/>
    </location>
</feature>
<protein>
    <recommendedName>
        <fullName evidence="2">histidine kinase</fullName>
        <ecNumber evidence="2">2.7.13.3</ecNumber>
    </recommendedName>
</protein>
<keyword evidence="6" id="KW-0472">Membrane</keyword>
<feature type="transmembrane region" description="Helical" evidence="6">
    <location>
        <begin position="122"/>
        <end position="142"/>
    </location>
</feature>
<dbReference type="RefSeq" id="WP_054760854.1">
    <property type="nucleotide sequence ID" value="NZ_AYYR01000009.1"/>
</dbReference>
<evidence type="ECO:0000256" key="4">
    <source>
        <dbReference type="ARBA" id="ARBA00022777"/>
    </source>
</evidence>
<keyword evidence="6" id="KW-0812">Transmembrane</keyword>
<dbReference type="Pfam" id="PF07730">
    <property type="entry name" value="HisKA_3"/>
    <property type="match status" value="1"/>
</dbReference>
<dbReference type="InterPro" id="IPR050482">
    <property type="entry name" value="Sensor_HK_TwoCompSys"/>
</dbReference>
<name>A0A0R2BP90_SECCO</name>
<feature type="transmembrane region" description="Helical" evidence="6">
    <location>
        <begin position="148"/>
        <end position="166"/>
    </location>
</feature>
<comment type="caution">
    <text evidence="8">The sequence shown here is derived from an EMBL/GenBank/DDBJ whole genome shotgun (WGS) entry which is preliminary data.</text>
</comment>
<keyword evidence="4 8" id="KW-0418">Kinase</keyword>
<dbReference type="STRING" id="33960.TY91_02110"/>
<dbReference type="GO" id="GO:0016020">
    <property type="term" value="C:membrane"/>
    <property type="evidence" value="ECO:0007669"/>
    <property type="project" value="InterPro"/>
</dbReference>
<proteinExistence type="predicted"/>
<evidence type="ECO:0000313" key="9">
    <source>
        <dbReference type="Proteomes" id="UP000051845"/>
    </source>
</evidence>
<dbReference type="Proteomes" id="UP000051845">
    <property type="component" value="Unassembled WGS sequence"/>
</dbReference>
<dbReference type="GO" id="GO:0000155">
    <property type="term" value="F:phosphorelay sensor kinase activity"/>
    <property type="evidence" value="ECO:0007669"/>
    <property type="project" value="InterPro"/>
</dbReference>
<dbReference type="EC" id="2.7.13.3" evidence="2"/>
<dbReference type="SMART" id="SM00387">
    <property type="entry name" value="HATPase_c"/>
    <property type="match status" value="1"/>
</dbReference>
<evidence type="ECO:0000256" key="5">
    <source>
        <dbReference type="ARBA" id="ARBA00023012"/>
    </source>
</evidence>
<dbReference type="PATRIC" id="fig|1423733.4.peg.3145"/>
<dbReference type="Gene3D" id="3.30.565.10">
    <property type="entry name" value="Histidine kinase-like ATPase, C-terminal domain"/>
    <property type="match status" value="1"/>
</dbReference>
<comment type="catalytic activity">
    <reaction evidence="1">
        <text>ATP + protein L-histidine = ADP + protein N-phospho-L-histidine.</text>
        <dbReference type="EC" id="2.7.13.3"/>
    </reaction>
</comment>
<dbReference type="SUPFAM" id="SSF55874">
    <property type="entry name" value="ATPase domain of HSP90 chaperone/DNA topoisomerase II/histidine kinase"/>
    <property type="match status" value="1"/>
</dbReference>
<dbReference type="GO" id="GO:0046983">
    <property type="term" value="F:protein dimerization activity"/>
    <property type="evidence" value="ECO:0007669"/>
    <property type="project" value="InterPro"/>
</dbReference>
<feature type="domain" description="Histidine kinase/HSP90-like ATPase" evidence="7">
    <location>
        <begin position="308"/>
        <end position="402"/>
    </location>
</feature>
<reference evidence="8 9" key="1">
    <citation type="journal article" date="2015" name="Genome Announc.">
        <title>Expanding the biotechnology potential of lactobacilli through comparative genomics of 213 strains and associated genera.</title>
        <authorList>
            <person name="Sun Z."/>
            <person name="Harris H.M."/>
            <person name="McCann A."/>
            <person name="Guo C."/>
            <person name="Argimon S."/>
            <person name="Zhang W."/>
            <person name="Yang X."/>
            <person name="Jeffery I.B."/>
            <person name="Cooney J.C."/>
            <person name="Kagawa T.F."/>
            <person name="Liu W."/>
            <person name="Song Y."/>
            <person name="Salvetti E."/>
            <person name="Wrobel A."/>
            <person name="Rasinkangas P."/>
            <person name="Parkhill J."/>
            <person name="Rea M.C."/>
            <person name="O'Sullivan O."/>
            <person name="Ritari J."/>
            <person name="Douillard F.P."/>
            <person name="Paul Ross R."/>
            <person name="Yang R."/>
            <person name="Briner A.E."/>
            <person name="Felis G.E."/>
            <person name="de Vos W.M."/>
            <person name="Barrangou R."/>
            <person name="Klaenhammer T.R."/>
            <person name="Caufield P.W."/>
            <person name="Cui Y."/>
            <person name="Zhang H."/>
            <person name="O'Toole P.W."/>
        </authorList>
    </citation>
    <scope>NUCLEOTIDE SEQUENCE [LARGE SCALE GENOMIC DNA]</scope>
    <source>
        <strain evidence="8 9">DSM 20515</strain>
    </source>
</reference>
<organism evidence="8 9">
    <name type="scientific">Secundilactobacillus collinoides DSM 20515 = JCM 1123</name>
    <dbReference type="NCBI Taxonomy" id="1423733"/>
    <lineage>
        <taxon>Bacteria</taxon>
        <taxon>Bacillati</taxon>
        <taxon>Bacillota</taxon>
        <taxon>Bacilli</taxon>
        <taxon>Lactobacillales</taxon>
        <taxon>Lactobacillaceae</taxon>
        <taxon>Secundilactobacillus</taxon>
    </lineage>
</organism>
<dbReference type="EMBL" id="AYYR01000009">
    <property type="protein sequence ID" value="KRM77654.1"/>
    <property type="molecule type" value="Genomic_DNA"/>
</dbReference>
<dbReference type="CDD" id="cd16917">
    <property type="entry name" value="HATPase_UhpB-NarQ-NarX-like"/>
    <property type="match status" value="1"/>
</dbReference>
<dbReference type="Gene3D" id="1.20.5.1930">
    <property type="match status" value="1"/>
</dbReference>
<keyword evidence="6" id="KW-1133">Transmembrane helix</keyword>
<dbReference type="InterPro" id="IPR036890">
    <property type="entry name" value="HATPase_C_sf"/>
</dbReference>
<gene>
    <name evidence="8" type="ORF">FC82_GL003022</name>
</gene>
<dbReference type="AlphaFoldDB" id="A0A0R2BP90"/>
<dbReference type="PANTHER" id="PTHR24421">
    <property type="entry name" value="NITRATE/NITRITE SENSOR PROTEIN NARX-RELATED"/>
    <property type="match status" value="1"/>
</dbReference>
<dbReference type="InterPro" id="IPR003594">
    <property type="entry name" value="HATPase_dom"/>
</dbReference>
<evidence type="ECO:0000259" key="7">
    <source>
        <dbReference type="SMART" id="SM00387"/>
    </source>
</evidence>
<sequence>MEERVQTQLKNQFLRRGRWTMLGLLALVYLFSLAVSYWFNRSLNNPAFYAGFLMFVQLMIMVCAKWILKWGNYYVLQISQILVTVLMAFIMQNPTGSFSLLIGTIPVLVIEDIPLGGFHGRFLISEVIWVYAIGILVIGAITEPLLSVFYLLEAIVAVALLTYYYYKPVYENNYKTLQLQQMNSELDFAYQKVEQLTVAEERQKVARDLHDTLTQDLVGISMELAIMDGYAANDQPDKVIEQLHHVQQLTTQSIKESRAMIDDYRNVTPENATVGLRLRILEQTALIQAKYGLTTKVAISEDIVLSGELLVDVVRMVTEALMNVVKHAEISEAKVSAVQKGRDLIISVENHGKPFPEKAKTPAGHFGLKGMRERAQHHGGDIQILSLPDTGTVVRIRVKMEAKS</sequence>
<dbReference type="InterPro" id="IPR011712">
    <property type="entry name" value="Sig_transdc_His_kin_sub3_dim/P"/>
</dbReference>
<feature type="transmembrane region" description="Helical" evidence="6">
    <location>
        <begin position="46"/>
        <end position="68"/>
    </location>
</feature>
<keyword evidence="3" id="KW-0808">Transferase</keyword>
<evidence type="ECO:0000256" key="2">
    <source>
        <dbReference type="ARBA" id="ARBA00012438"/>
    </source>
</evidence>
<evidence type="ECO:0000256" key="3">
    <source>
        <dbReference type="ARBA" id="ARBA00022679"/>
    </source>
</evidence>
<dbReference type="Pfam" id="PF02518">
    <property type="entry name" value="HATPase_c"/>
    <property type="match status" value="1"/>
</dbReference>
<evidence type="ECO:0000313" key="8">
    <source>
        <dbReference type="EMBL" id="KRM77654.1"/>
    </source>
</evidence>
<evidence type="ECO:0000256" key="6">
    <source>
        <dbReference type="SAM" id="Phobius"/>
    </source>
</evidence>
<accession>A0A0R2BP90</accession>
<evidence type="ECO:0000256" key="1">
    <source>
        <dbReference type="ARBA" id="ARBA00000085"/>
    </source>
</evidence>
<keyword evidence="5" id="KW-0902">Two-component regulatory system</keyword>